<evidence type="ECO:0000313" key="3">
    <source>
        <dbReference type="Proteomes" id="UP000527352"/>
    </source>
</evidence>
<protein>
    <submittedName>
        <fullName evidence="2">Uncharacterized protein</fullName>
    </submittedName>
</protein>
<reference evidence="2 3" key="1">
    <citation type="submission" date="2020-04" db="EMBL/GenBank/DDBJ databases">
        <title>The first description of lens atrophy caused by putative novel Shewanella sp. that is a new emerging pathogen for cultured rainbow trout?</title>
        <authorList>
            <person name="Saticioglu I.B."/>
            <person name="Duman M."/>
            <person name="Altun S."/>
        </authorList>
    </citation>
    <scope>NUCLEOTIDE SEQUENCE [LARGE SCALE GENOMIC DNA]</scope>
    <source>
        <strain evidence="2 3">S-1</strain>
    </source>
</reference>
<dbReference type="RefSeq" id="WP_168826486.1">
    <property type="nucleotide sequence ID" value="NZ_JABAEB010000010.1"/>
</dbReference>
<keyword evidence="3" id="KW-1185">Reference proteome</keyword>
<organism evidence="2 3">
    <name type="scientific">Shewanella oncorhynchi</name>
    <dbReference type="NCBI Taxonomy" id="2726434"/>
    <lineage>
        <taxon>Bacteria</taxon>
        <taxon>Pseudomonadati</taxon>
        <taxon>Pseudomonadota</taxon>
        <taxon>Gammaproteobacteria</taxon>
        <taxon>Alteromonadales</taxon>
        <taxon>Shewanellaceae</taxon>
        <taxon>Shewanella</taxon>
    </lineage>
</organism>
<feature type="coiled-coil region" evidence="1">
    <location>
        <begin position="7"/>
        <end position="34"/>
    </location>
</feature>
<dbReference type="Proteomes" id="UP000527352">
    <property type="component" value="Unassembled WGS sequence"/>
</dbReference>
<sequence>MGWKGTVRAINAAAKKAERNAKKSQRELALRHKEYAKMQELEQAAYDVEFFENYIEIVQSMHKECGDSINWEKVAVIAEPNKPIFIKGLESEAISQKEQYQPSFFDRLFKRIENKLRVLDVAIESAKKQDQINFELSLEKWQQNYKEWAESVEQANLLIAGEPEARINTIKELNPFSELDTLGSSLHFSVLENYLLTININIRGADIIPNEQKSLLKSGKLSVKKMPVGKFNELYQDYVCSSVLRVARETFAILPDEFVLINATDKLLNKVTGYLEEQTILSVYVSRSTLDSLNMDLIDPSDSMRNFIHNMSFKPTKGFEPVVPVDVVTLA</sequence>
<dbReference type="EMBL" id="JABAEB010000010">
    <property type="protein sequence ID" value="NLQ24411.1"/>
    <property type="molecule type" value="Genomic_DNA"/>
</dbReference>
<evidence type="ECO:0000313" key="2">
    <source>
        <dbReference type="EMBL" id="NLQ24411.1"/>
    </source>
</evidence>
<accession>A0ABX1KQC9</accession>
<keyword evidence="1" id="KW-0175">Coiled coil</keyword>
<evidence type="ECO:0000256" key="1">
    <source>
        <dbReference type="SAM" id="Coils"/>
    </source>
</evidence>
<gene>
    <name evidence="2" type="ORF">HGO26_16190</name>
</gene>
<comment type="caution">
    <text evidence="2">The sequence shown here is derived from an EMBL/GenBank/DDBJ whole genome shotgun (WGS) entry which is preliminary data.</text>
</comment>
<feature type="coiled-coil region" evidence="1">
    <location>
        <begin position="109"/>
        <end position="158"/>
    </location>
</feature>
<proteinExistence type="predicted"/>
<name>A0ABX1KQC9_9GAMM</name>